<sequence length="525" mass="57460">MPEHQVSSTPSSPTLSIHEVLSELSEFDIANSNDENCPYPSESSLIEDLFQEEVSWGKLALVDLLLREIQEDGFFAGNHADGGVNGSTRGKIHPQAPGTSRKDKEGLLGVNNMDTSAGNRKDEASQRKNRVKQIPRGPSGATAAAEKQRSLKKRVSNAAATAGTNAWSLQERSNQDADSIRSSMTVDTSTSSQSRKRVSDTASIKSNDRRKRILRQRRHEKIQQQQASPFNNSTKSGRSSIRSSRSNSINRSRRSPSNSSIASASPKSSRNRSPRIVSSNSSSPRNTGKEKPMIPPLSLRNTSKESTMRNGKKKTVGNSGRPSTTADTALNSARSMQGLVNSTRSKRITRTPQSARPHTSLGNPSNGGASSGGAIPHYMQHTTSSSNQSSTANSPQSPRGPSANNGRRKPERVPQSARPHMGQRSSLFSSRVSSFVASSTDLQSPRSARSTLTSNTRGTPRNRFDTTEAYMAYHEQLTERRRQKKHEVNISEIFKQKLPKQKITSQGTRDTSYRSNDFSFSSITY</sequence>
<feature type="compositionally biased region" description="Low complexity" evidence="1">
    <location>
        <begin position="232"/>
        <end position="268"/>
    </location>
</feature>
<feature type="compositionally biased region" description="Polar residues" evidence="1">
    <location>
        <begin position="158"/>
        <end position="172"/>
    </location>
</feature>
<feature type="compositionally biased region" description="Low complexity" evidence="1">
    <location>
        <begin position="383"/>
        <end position="397"/>
    </location>
</feature>
<feature type="compositionally biased region" description="Polar residues" evidence="1">
    <location>
        <begin position="316"/>
        <end position="343"/>
    </location>
</feature>
<accession>A0A7S1KQ01</accession>
<feature type="compositionally biased region" description="Low complexity" evidence="1">
    <location>
        <begin position="360"/>
        <end position="374"/>
    </location>
</feature>
<feature type="compositionally biased region" description="Polar residues" evidence="1">
    <location>
        <begin position="180"/>
        <end position="193"/>
    </location>
</feature>
<feature type="region of interest" description="Disordered" evidence="1">
    <location>
        <begin position="79"/>
        <end position="462"/>
    </location>
</feature>
<protein>
    <submittedName>
        <fullName evidence="2">Uncharacterized protein</fullName>
    </submittedName>
</protein>
<dbReference type="AlphaFoldDB" id="A0A7S1KQ01"/>
<feature type="compositionally biased region" description="Basic residues" evidence="1">
    <location>
        <begin position="208"/>
        <end position="220"/>
    </location>
</feature>
<evidence type="ECO:0000313" key="2">
    <source>
        <dbReference type="EMBL" id="CAD9080952.1"/>
    </source>
</evidence>
<organism evidence="2">
    <name type="scientific">Percolomonas cosmopolitus</name>
    <dbReference type="NCBI Taxonomy" id="63605"/>
    <lineage>
        <taxon>Eukaryota</taxon>
        <taxon>Discoba</taxon>
        <taxon>Heterolobosea</taxon>
        <taxon>Tetramitia</taxon>
        <taxon>Eutetramitia</taxon>
        <taxon>Percolomonadidae</taxon>
        <taxon>Percolomonas</taxon>
    </lineage>
</organism>
<reference evidence="2" key="1">
    <citation type="submission" date="2021-01" db="EMBL/GenBank/DDBJ databases">
        <authorList>
            <person name="Corre E."/>
            <person name="Pelletier E."/>
            <person name="Niang G."/>
            <person name="Scheremetjew M."/>
            <person name="Finn R."/>
            <person name="Kale V."/>
            <person name="Holt S."/>
            <person name="Cochrane G."/>
            <person name="Meng A."/>
            <person name="Brown T."/>
            <person name="Cohen L."/>
        </authorList>
    </citation>
    <scope>NUCLEOTIDE SEQUENCE</scope>
    <source>
        <strain evidence="2">WS</strain>
    </source>
</reference>
<feature type="compositionally biased region" description="Low complexity" evidence="1">
    <location>
        <begin position="274"/>
        <end position="286"/>
    </location>
</feature>
<proteinExistence type="predicted"/>
<feature type="compositionally biased region" description="Polar residues" evidence="1">
    <location>
        <begin position="440"/>
        <end position="459"/>
    </location>
</feature>
<feature type="compositionally biased region" description="Low complexity" evidence="1">
    <location>
        <begin position="424"/>
        <end position="439"/>
    </location>
</feature>
<gene>
    <name evidence="2" type="ORF">PCOS0759_LOCUS4192</name>
</gene>
<dbReference type="EMBL" id="HBGD01005062">
    <property type="protein sequence ID" value="CAD9080952.1"/>
    <property type="molecule type" value="Transcribed_RNA"/>
</dbReference>
<evidence type="ECO:0000256" key="1">
    <source>
        <dbReference type="SAM" id="MobiDB-lite"/>
    </source>
</evidence>
<name>A0A7S1KQ01_9EUKA</name>